<evidence type="ECO:0000256" key="1">
    <source>
        <dbReference type="SAM" id="MobiDB-lite"/>
    </source>
</evidence>
<dbReference type="OrthoDB" id="5735475at2"/>
<reference evidence="3 4" key="1">
    <citation type="submission" date="2019-12" db="EMBL/GenBank/DDBJ databases">
        <title>Genomic-based taxomic classification of the family Erythrobacteraceae.</title>
        <authorList>
            <person name="Xu L."/>
        </authorList>
    </citation>
    <scope>NUCLEOTIDE SEQUENCE [LARGE SCALE GENOMIC DNA]</scope>
    <source>
        <strain evidence="3 4">JCM 16677</strain>
    </source>
</reference>
<dbReference type="Gene3D" id="3.30.530.20">
    <property type="match status" value="1"/>
</dbReference>
<dbReference type="SUPFAM" id="SSF55961">
    <property type="entry name" value="Bet v1-like"/>
    <property type="match status" value="1"/>
</dbReference>
<protein>
    <submittedName>
        <fullName evidence="3">SRPBCC family protein</fullName>
    </submittedName>
</protein>
<feature type="compositionally biased region" description="Acidic residues" evidence="1">
    <location>
        <begin position="186"/>
        <end position="216"/>
    </location>
</feature>
<dbReference type="AlphaFoldDB" id="A0A845B165"/>
<dbReference type="Proteomes" id="UP000446786">
    <property type="component" value="Unassembled WGS sequence"/>
</dbReference>
<accession>A0A845B165</accession>
<evidence type="ECO:0000313" key="4">
    <source>
        <dbReference type="Proteomes" id="UP000446786"/>
    </source>
</evidence>
<dbReference type="Pfam" id="PF10604">
    <property type="entry name" value="Polyketide_cyc2"/>
    <property type="match status" value="1"/>
</dbReference>
<dbReference type="InterPro" id="IPR019587">
    <property type="entry name" value="Polyketide_cyclase/dehydratase"/>
</dbReference>
<comment type="caution">
    <text evidence="3">The sequence shown here is derived from an EMBL/GenBank/DDBJ whole genome shotgun (WGS) entry which is preliminary data.</text>
</comment>
<organism evidence="3 4">
    <name type="scientific">Parerythrobacter jejuensis</name>
    <dbReference type="NCBI Taxonomy" id="795812"/>
    <lineage>
        <taxon>Bacteria</taxon>
        <taxon>Pseudomonadati</taxon>
        <taxon>Pseudomonadota</taxon>
        <taxon>Alphaproteobacteria</taxon>
        <taxon>Sphingomonadales</taxon>
        <taxon>Erythrobacteraceae</taxon>
        <taxon>Parerythrobacter</taxon>
    </lineage>
</organism>
<dbReference type="InterPro" id="IPR023393">
    <property type="entry name" value="START-like_dom_sf"/>
</dbReference>
<gene>
    <name evidence="3" type="ORF">GRI94_12935</name>
</gene>
<feature type="signal peptide" evidence="2">
    <location>
        <begin position="1"/>
        <end position="21"/>
    </location>
</feature>
<keyword evidence="4" id="KW-1185">Reference proteome</keyword>
<proteinExistence type="predicted"/>
<dbReference type="RefSeq" id="WP_160780040.1">
    <property type="nucleotide sequence ID" value="NZ_BAAAZF010000001.1"/>
</dbReference>
<evidence type="ECO:0000256" key="2">
    <source>
        <dbReference type="SAM" id="SignalP"/>
    </source>
</evidence>
<sequence length="232" mass="24601">MIRLATVLAACAAMLSVPAQGEVVDQGSNSFVTRDSATVGAEPQAVWLELISPGGWWNDAHTWSADASNMMLTPQGGGCFCERIPATEDDGAIGLAGSVQHMVVLQAFPRRALRMRGGLGPLQSEPVDGVLTITLKPVDGGTRILWEYVVGGYMRFKVSDIAKAVDGVMSQQLDGLASKLGRIDDPDPEPETPSEAQSEDAPDPAPEGDEEAEPEPVIESAIGEDFLDEPTR</sequence>
<feature type="region of interest" description="Disordered" evidence="1">
    <location>
        <begin position="179"/>
        <end position="232"/>
    </location>
</feature>
<dbReference type="EMBL" id="WTYE01000001">
    <property type="protein sequence ID" value="MXP32728.1"/>
    <property type="molecule type" value="Genomic_DNA"/>
</dbReference>
<keyword evidence="2" id="KW-0732">Signal</keyword>
<name>A0A845B165_9SPHN</name>
<feature type="chain" id="PRO_5032549951" evidence="2">
    <location>
        <begin position="22"/>
        <end position="232"/>
    </location>
</feature>
<evidence type="ECO:0000313" key="3">
    <source>
        <dbReference type="EMBL" id="MXP32728.1"/>
    </source>
</evidence>